<gene>
    <name evidence="3" type="primary">dennd1a</name>
    <name evidence="3" type="ORF">L345_12104</name>
</gene>
<protein>
    <submittedName>
        <fullName evidence="3">DENN domain-containing protein 1A</fullName>
    </submittedName>
</protein>
<dbReference type="InterPro" id="IPR001194">
    <property type="entry name" value="cDENN_dom"/>
</dbReference>
<dbReference type="Proteomes" id="UP000018936">
    <property type="component" value="Unassembled WGS sequence"/>
</dbReference>
<evidence type="ECO:0000313" key="4">
    <source>
        <dbReference type="Proteomes" id="UP000018936"/>
    </source>
</evidence>
<comment type="caution">
    <text evidence="3">The sequence shown here is derived from an EMBL/GenBank/DDBJ whole genome shotgun (WGS) entry which is preliminary data.</text>
</comment>
<reference evidence="3 4" key="1">
    <citation type="journal article" date="2013" name="Proc. Natl. Acad. Sci. U.S.A.">
        <title>The king cobra genome reveals dynamic gene evolution and adaptation in the snake venom system.</title>
        <authorList>
            <person name="Vonk F.J."/>
            <person name="Casewell N.R."/>
            <person name="Henkel C.V."/>
            <person name="Heimberg A.M."/>
            <person name="Jansen H.J."/>
            <person name="McCleary R.J."/>
            <person name="Kerkkamp H.M."/>
            <person name="Vos R.A."/>
            <person name="Guerreiro I."/>
            <person name="Calvete J.J."/>
            <person name="Wuster W."/>
            <person name="Woods A.E."/>
            <person name="Logan J.M."/>
            <person name="Harrison R.A."/>
            <person name="Castoe T.A."/>
            <person name="de Koning A.P."/>
            <person name="Pollock D.D."/>
            <person name="Yandell M."/>
            <person name="Calderon D."/>
            <person name="Renjifo C."/>
            <person name="Currier R.B."/>
            <person name="Salgado D."/>
            <person name="Pla D."/>
            <person name="Sanz L."/>
            <person name="Hyder A.S."/>
            <person name="Ribeiro J.M."/>
            <person name="Arntzen J.W."/>
            <person name="van den Thillart G.E."/>
            <person name="Boetzer M."/>
            <person name="Pirovano W."/>
            <person name="Dirks R.P."/>
            <person name="Spaink H.P."/>
            <person name="Duboule D."/>
            <person name="McGlinn E."/>
            <person name="Kini R.M."/>
            <person name="Richardson M.K."/>
        </authorList>
    </citation>
    <scope>NUCLEOTIDE SEQUENCE</scope>
    <source>
        <tissue evidence="3">Blood</tissue>
    </source>
</reference>
<evidence type="ECO:0000313" key="3">
    <source>
        <dbReference type="EMBL" id="ETE62141.1"/>
    </source>
</evidence>
<name>V8NJK2_OPHHA</name>
<dbReference type="GO" id="GO:0005085">
    <property type="term" value="F:guanyl-nucleotide exchange factor activity"/>
    <property type="evidence" value="ECO:0007669"/>
    <property type="project" value="UniProtKB-KW"/>
</dbReference>
<dbReference type="PROSITE" id="PS50211">
    <property type="entry name" value="DENN"/>
    <property type="match status" value="1"/>
</dbReference>
<dbReference type="GO" id="GO:0005829">
    <property type="term" value="C:cytosol"/>
    <property type="evidence" value="ECO:0007669"/>
    <property type="project" value="TreeGrafter"/>
</dbReference>
<keyword evidence="4" id="KW-1185">Reference proteome</keyword>
<dbReference type="GO" id="GO:1901981">
    <property type="term" value="F:phosphatidylinositol phosphate binding"/>
    <property type="evidence" value="ECO:0007669"/>
    <property type="project" value="TreeGrafter"/>
</dbReference>
<dbReference type="InterPro" id="IPR043153">
    <property type="entry name" value="DENN_C"/>
</dbReference>
<dbReference type="PANTHER" id="PTHR13196:SF22">
    <property type="entry name" value="DENN DOMAIN-CONTAINING PROTEIN 1A"/>
    <property type="match status" value="1"/>
</dbReference>
<dbReference type="OrthoDB" id="206724at2759"/>
<dbReference type="GO" id="GO:0006897">
    <property type="term" value="P:endocytosis"/>
    <property type="evidence" value="ECO:0007669"/>
    <property type="project" value="TreeGrafter"/>
</dbReference>
<dbReference type="Gene3D" id="3.40.50.11500">
    <property type="match status" value="1"/>
</dbReference>
<dbReference type="Pfam" id="PF02141">
    <property type="entry name" value="DENN"/>
    <property type="match status" value="1"/>
</dbReference>
<organism evidence="3 4">
    <name type="scientific">Ophiophagus hannah</name>
    <name type="common">King cobra</name>
    <name type="synonym">Naja hannah</name>
    <dbReference type="NCBI Taxonomy" id="8665"/>
    <lineage>
        <taxon>Eukaryota</taxon>
        <taxon>Metazoa</taxon>
        <taxon>Chordata</taxon>
        <taxon>Craniata</taxon>
        <taxon>Vertebrata</taxon>
        <taxon>Euteleostomi</taxon>
        <taxon>Lepidosauria</taxon>
        <taxon>Squamata</taxon>
        <taxon>Bifurcata</taxon>
        <taxon>Unidentata</taxon>
        <taxon>Episquamata</taxon>
        <taxon>Toxicofera</taxon>
        <taxon>Serpentes</taxon>
        <taxon>Colubroidea</taxon>
        <taxon>Elapidae</taxon>
        <taxon>Elapinae</taxon>
        <taxon>Ophiophagus</taxon>
    </lineage>
</organism>
<dbReference type="PANTHER" id="PTHR13196">
    <property type="entry name" value="DENN DOMAIN-CONTAINING"/>
    <property type="match status" value="1"/>
</dbReference>
<accession>V8NJK2</accession>
<evidence type="ECO:0000259" key="2">
    <source>
        <dbReference type="PROSITE" id="PS50211"/>
    </source>
</evidence>
<keyword evidence="1" id="KW-0344">Guanine-nucleotide releasing factor</keyword>
<dbReference type="SMART" id="SM00799">
    <property type="entry name" value="DENN"/>
    <property type="match status" value="1"/>
</dbReference>
<proteinExistence type="predicted"/>
<feature type="non-terminal residue" evidence="3">
    <location>
        <position position="103"/>
    </location>
</feature>
<feature type="domain" description="UDENN" evidence="2">
    <location>
        <begin position="1"/>
        <end position="103"/>
    </location>
</feature>
<dbReference type="AlphaFoldDB" id="V8NJK2"/>
<dbReference type="GO" id="GO:0030136">
    <property type="term" value="C:clathrin-coated vesicle"/>
    <property type="evidence" value="ECO:0007669"/>
    <property type="project" value="TreeGrafter"/>
</dbReference>
<sequence length="103" mass="11887">MNFKKEDSQRCELLQTLYKLPIPEPASSVHLSLRNLTEYFVAVDVNNMLHLYASMLCERRILICCSKLSTLTACVHGSASLLYPMFWQHVYIPVLPPHLLDYC</sequence>
<dbReference type="InterPro" id="IPR040032">
    <property type="entry name" value="DENND1A/B/C"/>
</dbReference>
<dbReference type="GO" id="GO:0032456">
    <property type="term" value="P:endocytic recycling"/>
    <property type="evidence" value="ECO:0007669"/>
    <property type="project" value="TreeGrafter"/>
</dbReference>
<evidence type="ECO:0000256" key="1">
    <source>
        <dbReference type="ARBA" id="ARBA00022658"/>
    </source>
</evidence>
<dbReference type="InterPro" id="IPR037516">
    <property type="entry name" value="Tripartite_DENN"/>
</dbReference>
<feature type="non-terminal residue" evidence="3">
    <location>
        <position position="1"/>
    </location>
</feature>
<dbReference type="EMBL" id="AZIM01003426">
    <property type="protein sequence ID" value="ETE62141.1"/>
    <property type="molecule type" value="Genomic_DNA"/>
</dbReference>